<dbReference type="AlphaFoldDB" id="A0A9D3U9U8"/>
<proteinExistence type="predicted"/>
<evidence type="ECO:0000313" key="1">
    <source>
        <dbReference type="EMBL" id="KAH1032504.1"/>
    </source>
</evidence>
<evidence type="ECO:0000313" key="2">
    <source>
        <dbReference type="Proteomes" id="UP000828251"/>
    </source>
</evidence>
<comment type="caution">
    <text evidence="1">The sequence shown here is derived from an EMBL/GenBank/DDBJ whole genome shotgun (WGS) entry which is preliminary data.</text>
</comment>
<dbReference type="OrthoDB" id="267397at2759"/>
<protein>
    <submittedName>
        <fullName evidence="1">Uncharacterized protein</fullName>
    </submittedName>
</protein>
<organism evidence="1 2">
    <name type="scientific">Gossypium stocksii</name>
    <dbReference type="NCBI Taxonomy" id="47602"/>
    <lineage>
        <taxon>Eukaryota</taxon>
        <taxon>Viridiplantae</taxon>
        <taxon>Streptophyta</taxon>
        <taxon>Embryophyta</taxon>
        <taxon>Tracheophyta</taxon>
        <taxon>Spermatophyta</taxon>
        <taxon>Magnoliopsida</taxon>
        <taxon>eudicotyledons</taxon>
        <taxon>Gunneridae</taxon>
        <taxon>Pentapetalae</taxon>
        <taxon>rosids</taxon>
        <taxon>malvids</taxon>
        <taxon>Malvales</taxon>
        <taxon>Malvaceae</taxon>
        <taxon>Malvoideae</taxon>
        <taxon>Gossypium</taxon>
    </lineage>
</organism>
<name>A0A9D3U9U8_9ROSI</name>
<gene>
    <name evidence="1" type="ORF">J1N35_044678</name>
</gene>
<dbReference type="Proteomes" id="UP000828251">
    <property type="component" value="Unassembled WGS sequence"/>
</dbReference>
<accession>A0A9D3U9U8</accession>
<sequence length="122" mass="13534">MWCIPHNRVGQILYSVVLGTFHVGDQGEGIMPDLIRVIGVVLNSFRVGNQSSATSITRQSSTSLFMHGSALFLSQDQTLKANINSSASLTKNENKSSTIFNQTQVQKNEHWQYASHFYGNTN</sequence>
<dbReference type="EMBL" id="JAIQCV010000013">
    <property type="protein sequence ID" value="KAH1032504.1"/>
    <property type="molecule type" value="Genomic_DNA"/>
</dbReference>
<reference evidence="1 2" key="1">
    <citation type="journal article" date="2021" name="Plant Biotechnol. J.">
        <title>Multi-omics assisted identification of the key and species-specific regulatory components of drought-tolerant mechanisms in Gossypium stocksii.</title>
        <authorList>
            <person name="Yu D."/>
            <person name="Ke L."/>
            <person name="Zhang D."/>
            <person name="Wu Y."/>
            <person name="Sun Y."/>
            <person name="Mei J."/>
            <person name="Sun J."/>
            <person name="Sun Y."/>
        </authorList>
    </citation>
    <scope>NUCLEOTIDE SEQUENCE [LARGE SCALE GENOMIC DNA]</scope>
    <source>
        <strain evidence="2">cv. E1</strain>
        <tissue evidence="1">Leaf</tissue>
    </source>
</reference>
<keyword evidence="2" id="KW-1185">Reference proteome</keyword>